<gene>
    <name evidence="1" type="ORF">GMD78_12400</name>
</gene>
<proteinExistence type="predicted"/>
<organism evidence="1 2">
    <name type="scientific">Ornithinibacillus caprae</name>
    <dbReference type="NCBI Taxonomy" id="2678566"/>
    <lineage>
        <taxon>Bacteria</taxon>
        <taxon>Bacillati</taxon>
        <taxon>Bacillota</taxon>
        <taxon>Bacilli</taxon>
        <taxon>Bacillales</taxon>
        <taxon>Bacillaceae</taxon>
        <taxon>Ornithinibacillus</taxon>
    </lineage>
</organism>
<accession>A0A6N8FLD5</accession>
<dbReference type="EMBL" id="WOCA01000009">
    <property type="protein sequence ID" value="MUK89174.1"/>
    <property type="molecule type" value="Genomic_DNA"/>
</dbReference>
<evidence type="ECO:0000313" key="1">
    <source>
        <dbReference type="EMBL" id="MUK89174.1"/>
    </source>
</evidence>
<sequence length="74" mass="8890">MGKYIRRNAVFNENSERDMKIWKWASDKTGNFKEQNFAAFIRDKLEWCMNNESKTFSEVEQHEQPQKNGWSSLV</sequence>
<protein>
    <submittedName>
        <fullName evidence="1">Uncharacterized protein</fullName>
    </submittedName>
</protein>
<keyword evidence="2" id="KW-1185">Reference proteome</keyword>
<dbReference type="RefSeq" id="WP_155669151.1">
    <property type="nucleotide sequence ID" value="NZ_WOCA01000009.1"/>
</dbReference>
<reference evidence="1 2" key="1">
    <citation type="submission" date="2019-11" db="EMBL/GenBank/DDBJ databases">
        <authorList>
            <person name="Li X."/>
        </authorList>
    </citation>
    <scope>NUCLEOTIDE SEQUENCE [LARGE SCALE GENOMIC DNA]</scope>
    <source>
        <strain evidence="1 2">L9</strain>
    </source>
</reference>
<dbReference type="AlphaFoldDB" id="A0A6N8FLD5"/>
<comment type="caution">
    <text evidence="1">The sequence shown here is derived from an EMBL/GenBank/DDBJ whole genome shotgun (WGS) entry which is preliminary data.</text>
</comment>
<name>A0A6N8FLD5_9BACI</name>
<evidence type="ECO:0000313" key="2">
    <source>
        <dbReference type="Proteomes" id="UP000469125"/>
    </source>
</evidence>
<dbReference type="Proteomes" id="UP000469125">
    <property type="component" value="Unassembled WGS sequence"/>
</dbReference>